<dbReference type="EMBL" id="MTJN01000002">
    <property type="protein sequence ID" value="OOV07649.1"/>
    <property type="molecule type" value="Genomic_DNA"/>
</dbReference>
<gene>
    <name evidence="2" type="ORF">RF819_13770</name>
</gene>
<evidence type="ECO:0000313" key="3">
    <source>
        <dbReference type="Proteomes" id="UP000190750"/>
    </source>
</evidence>
<organism evidence="2 3">
    <name type="scientific">Rhodoferax fermentans</name>
    <dbReference type="NCBI Taxonomy" id="28066"/>
    <lineage>
        <taxon>Bacteria</taxon>
        <taxon>Pseudomonadati</taxon>
        <taxon>Pseudomonadota</taxon>
        <taxon>Betaproteobacteria</taxon>
        <taxon>Burkholderiales</taxon>
        <taxon>Comamonadaceae</taxon>
        <taxon>Rhodoferax</taxon>
    </lineage>
</organism>
<reference evidence="2 3" key="1">
    <citation type="submission" date="2017-01" db="EMBL/GenBank/DDBJ databases">
        <title>Genome sequencing of Rhodoferax fermentans JCM 7819.</title>
        <authorList>
            <person name="Kim Y.J."/>
            <person name="Farh M.E.-A."/>
            <person name="Yang D.-C."/>
        </authorList>
    </citation>
    <scope>NUCLEOTIDE SEQUENCE [LARGE SCALE GENOMIC DNA]</scope>
    <source>
        <strain evidence="2 3">JCM 7819</strain>
    </source>
</reference>
<dbReference type="InterPro" id="IPR054335">
    <property type="entry name" value="DuOB_dom"/>
</dbReference>
<evidence type="ECO:0000313" key="2">
    <source>
        <dbReference type="EMBL" id="OOV07649.1"/>
    </source>
</evidence>
<keyword evidence="3" id="KW-1185">Reference proteome</keyword>
<comment type="caution">
    <text evidence="2">The sequence shown here is derived from an EMBL/GenBank/DDBJ whole genome shotgun (WGS) entry which is preliminary data.</text>
</comment>
<dbReference type="Pfam" id="PF22557">
    <property type="entry name" value="DuOB"/>
    <property type="match status" value="1"/>
</dbReference>
<proteinExistence type="predicted"/>
<dbReference type="STRING" id="28066.RF819_13770"/>
<feature type="domain" description="Dual OB-containing" evidence="1">
    <location>
        <begin position="48"/>
        <end position="267"/>
    </location>
</feature>
<name>A0A1T1AU64_RHOFE</name>
<protein>
    <recommendedName>
        <fullName evidence="1">Dual OB-containing domain-containing protein</fullName>
    </recommendedName>
</protein>
<sequence length="280" mass="31442">MHPIQSLTLLTRGLGYHVRHEFWCIKSSNIQDQHLKKNSTQGAQMYLKTILCLANSRKPPSGRCIAGKEFEGNKVGKWLRPVSARPSHEVSEEERRYENGIKAQLLDIVSVPLIQVAPFDHQVENHVLDDKFYWTKTGTANWNQVVSCVDAFDPAFWANSQCTQHGQNDKVAEANVVRAGGSLKLISVSDLEVVVQVEDGFQGNQARRRVRARFTLNHTPYFMSITDPEIEQAYLVRGDGKYPIGVAALCVSLVEIWNGFAFRVVASLITPQRCAQINGH</sequence>
<dbReference type="Proteomes" id="UP000190750">
    <property type="component" value="Unassembled WGS sequence"/>
</dbReference>
<evidence type="ECO:0000259" key="1">
    <source>
        <dbReference type="Pfam" id="PF22557"/>
    </source>
</evidence>
<accession>A0A1T1AU64</accession>
<dbReference type="AlphaFoldDB" id="A0A1T1AU64"/>